<evidence type="ECO:0000313" key="1">
    <source>
        <dbReference type="EMBL" id="CAK9329535.1"/>
    </source>
</evidence>
<dbReference type="Proteomes" id="UP001642487">
    <property type="component" value="Chromosome 9"/>
</dbReference>
<proteinExistence type="predicted"/>
<dbReference type="EMBL" id="OZ021743">
    <property type="protein sequence ID" value="CAK9329535.1"/>
    <property type="molecule type" value="Genomic_DNA"/>
</dbReference>
<reference evidence="1 2" key="1">
    <citation type="submission" date="2024-03" db="EMBL/GenBank/DDBJ databases">
        <authorList>
            <person name="Gkanogiannis A."/>
            <person name="Becerra Lopez-Lavalle L."/>
        </authorList>
    </citation>
    <scope>NUCLEOTIDE SEQUENCE [LARGE SCALE GENOMIC DNA]</scope>
</reference>
<organism evidence="1 2">
    <name type="scientific">Citrullus colocynthis</name>
    <name type="common">colocynth</name>
    <dbReference type="NCBI Taxonomy" id="252529"/>
    <lineage>
        <taxon>Eukaryota</taxon>
        <taxon>Viridiplantae</taxon>
        <taxon>Streptophyta</taxon>
        <taxon>Embryophyta</taxon>
        <taxon>Tracheophyta</taxon>
        <taxon>Spermatophyta</taxon>
        <taxon>Magnoliopsida</taxon>
        <taxon>eudicotyledons</taxon>
        <taxon>Gunneridae</taxon>
        <taxon>Pentapetalae</taxon>
        <taxon>rosids</taxon>
        <taxon>fabids</taxon>
        <taxon>Cucurbitales</taxon>
        <taxon>Cucurbitaceae</taxon>
        <taxon>Benincaseae</taxon>
        <taxon>Citrullus</taxon>
    </lineage>
</organism>
<protein>
    <submittedName>
        <fullName evidence="1">Uncharacterized protein</fullName>
    </submittedName>
</protein>
<keyword evidence="2" id="KW-1185">Reference proteome</keyword>
<gene>
    <name evidence="1" type="ORF">CITCOLO1_LOCUS22004</name>
</gene>
<evidence type="ECO:0000313" key="2">
    <source>
        <dbReference type="Proteomes" id="UP001642487"/>
    </source>
</evidence>
<accession>A0ABP0Z9U6</accession>
<sequence>MVSLQFSSAVKKTLYIEVHLPDSRLLKQFPTTYTNRWPQTLFLSHFPIFQNELNKNNELKPFFQTPNTNIQSPLQTLRSAPIQERSAFQFHALLLPFSHRFITGRFSTSSRSRLLMAISSRKPTHLSCT</sequence>
<name>A0ABP0Z9U6_9ROSI</name>